<gene>
    <name evidence="2" type="ORF">JRU67_11975</name>
</gene>
<dbReference type="Pfam" id="PF01381">
    <property type="entry name" value="HTH_3"/>
    <property type="match status" value="1"/>
</dbReference>
<dbReference type="AlphaFoldDB" id="A0AB37HME3"/>
<protein>
    <submittedName>
        <fullName evidence="2">Helix-turn-helix transcriptional regulator</fullName>
    </submittedName>
</protein>
<dbReference type="EMBL" id="CP069389">
    <property type="protein sequence ID" value="QRN90758.1"/>
    <property type="molecule type" value="Genomic_DNA"/>
</dbReference>
<feature type="domain" description="HTH cro/C1-type" evidence="1">
    <location>
        <begin position="7"/>
        <end position="61"/>
    </location>
</feature>
<name>A0AB37HME3_MAMSC</name>
<dbReference type="Gene3D" id="1.10.260.40">
    <property type="entry name" value="lambda repressor-like DNA-binding domains"/>
    <property type="match status" value="1"/>
</dbReference>
<evidence type="ECO:0000259" key="1">
    <source>
        <dbReference type="PROSITE" id="PS50943"/>
    </source>
</evidence>
<dbReference type="CDD" id="cd00093">
    <property type="entry name" value="HTH_XRE"/>
    <property type="match status" value="1"/>
</dbReference>
<dbReference type="RefSeq" id="WP_204178119.1">
    <property type="nucleotide sequence ID" value="NZ_CP069389.1"/>
</dbReference>
<evidence type="ECO:0000313" key="2">
    <source>
        <dbReference type="EMBL" id="QRN90758.1"/>
    </source>
</evidence>
<reference evidence="2" key="1">
    <citation type="submission" date="2021-02" db="EMBL/GenBank/DDBJ databases">
        <title>cfr and optrA-positive Staphylococcus spp.</title>
        <authorList>
            <person name="Chen L."/>
        </authorList>
    </citation>
    <scope>NUCLEOTIDE SEQUENCE</scope>
    <source>
        <strain evidence="2">GDQ20D70P</strain>
    </source>
</reference>
<proteinExistence type="predicted"/>
<evidence type="ECO:0000313" key="3">
    <source>
        <dbReference type="Proteomes" id="UP000640299"/>
    </source>
</evidence>
<dbReference type="GO" id="GO:0003677">
    <property type="term" value="F:DNA binding"/>
    <property type="evidence" value="ECO:0007669"/>
    <property type="project" value="InterPro"/>
</dbReference>
<dbReference type="SUPFAM" id="SSF47413">
    <property type="entry name" value="lambda repressor-like DNA-binding domains"/>
    <property type="match status" value="1"/>
</dbReference>
<accession>A0AB37HME3</accession>
<sequence length="66" mass="7582">MPQSFTIKTWRINAKMTQQDVADRLGVSKPTVIKWEREDAVLKNLEVYALAYLFGVSVDDIQVKIL</sequence>
<dbReference type="PROSITE" id="PS50943">
    <property type="entry name" value="HTH_CROC1"/>
    <property type="match status" value="1"/>
</dbReference>
<dbReference type="SMART" id="SM00530">
    <property type="entry name" value="HTH_XRE"/>
    <property type="match status" value="1"/>
</dbReference>
<organism evidence="2 3">
    <name type="scientific">Mammaliicoccus sciuri</name>
    <name type="common">Staphylococcus sciuri</name>
    <dbReference type="NCBI Taxonomy" id="1296"/>
    <lineage>
        <taxon>Bacteria</taxon>
        <taxon>Bacillati</taxon>
        <taxon>Bacillota</taxon>
        <taxon>Bacilli</taxon>
        <taxon>Bacillales</taxon>
        <taxon>Staphylococcaceae</taxon>
        <taxon>Mammaliicoccus</taxon>
    </lineage>
</organism>
<dbReference type="InterPro" id="IPR010982">
    <property type="entry name" value="Lambda_DNA-bd_dom_sf"/>
</dbReference>
<dbReference type="InterPro" id="IPR001387">
    <property type="entry name" value="Cro/C1-type_HTH"/>
</dbReference>
<dbReference type="Proteomes" id="UP000640299">
    <property type="component" value="Chromosome"/>
</dbReference>